<name>D8J6S7_HALJB</name>
<accession>D8J6S7</accession>
<dbReference type="KEGG" id="hje:HacjB3_12495"/>
<dbReference type="EMBL" id="CP002062">
    <property type="protein sequence ID" value="ADJ15880.1"/>
    <property type="molecule type" value="Genomic_DNA"/>
</dbReference>
<dbReference type="HOGENOM" id="CLU_3394465_0_0_2"/>
<evidence type="ECO:0000313" key="1">
    <source>
        <dbReference type="EMBL" id="ADJ15880.1"/>
    </source>
</evidence>
<dbReference type="AlphaFoldDB" id="D8J6S7"/>
<keyword evidence="4" id="KW-1185">Reference proteome</keyword>
<reference evidence="1 3" key="1">
    <citation type="journal article" date="2010" name="J. Bacteriol.">
        <title>Complete genome sequence of Halalkalicoccus jeotgali B3(T), an extremely halophilic archaeon.</title>
        <authorList>
            <person name="Roh S.W."/>
            <person name="Nam Y.D."/>
            <person name="Nam S.H."/>
            <person name="Choi S.H."/>
            <person name="Park H.S."/>
            <person name="Bae J.W."/>
        </authorList>
    </citation>
    <scope>NUCLEOTIDE SEQUENCE [LARGE SCALE GENOMIC DNA]</scope>
    <source>
        <strain evidence="1">B3</strain>
        <strain evidence="3">DSM 18796 / CECT 7217 / JCM 14584 / KCTC 4019 / B3</strain>
    </source>
</reference>
<sequence length="31" mass="3566">MLRFRFFGEFERANRRKSDASGPLVSIHAVA</sequence>
<dbReference type="Proteomes" id="UP000011645">
    <property type="component" value="Unassembled WGS sequence"/>
</dbReference>
<evidence type="ECO:0000313" key="4">
    <source>
        <dbReference type="Proteomes" id="UP000011645"/>
    </source>
</evidence>
<dbReference type="Proteomes" id="UP000000390">
    <property type="component" value="Chromosome"/>
</dbReference>
<evidence type="ECO:0000313" key="3">
    <source>
        <dbReference type="Proteomes" id="UP000000390"/>
    </source>
</evidence>
<gene>
    <name evidence="1" type="ordered locus">HacjB3_12495</name>
    <name evidence="2" type="ORF">C497_07689</name>
</gene>
<reference evidence="2 4" key="2">
    <citation type="journal article" date="2014" name="PLoS Genet.">
        <title>Phylogenetically driven sequencing of extremely halophilic archaea reveals strategies for static and dynamic osmo-response.</title>
        <authorList>
            <person name="Becker E.A."/>
            <person name="Seitzer P.M."/>
            <person name="Tritt A."/>
            <person name="Larsen D."/>
            <person name="Krusor M."/>
            <person name="Yao A.I."/>
            <person name="Wu D."/>
            <person name="Madern D."/>
            <person name="Eisen J.A."/>
            <person name="Darling A.E."/>
            <person name="Facciotti M.T."/>
        </authorList>
    </citation>
    <scope>NUCLEOTIDE SEQUENCE [LARGE SCALE GENOMIC DNA]</scope>
    <source>
        <strain evidence="2">B3</strain>
        <strain evidence="4">DSM 18796 / CECT 7217 / JCM 14584 / KCTC 4019 / B3</strain>
    </source>
</reference>
<dbReference type="EMBL" id="AOHV01000024">
    <property type="protein sequence ID" value="ELY37976.1"/>
    <property type="molecule type" value="Genomic_DNA"/>
</dbReference>
<proteinExistence type="predicted"/>
<protein>
    <submittedName>
        <fullName evidence="1">Uncharacterized protein</fullName>
    </submittedName>
</protein>
<evidence type="ECO:0000313" key="2">
    <source>
        <dbReference type="EMBL" id="ELY37976.1"/>
    </source>
</evidence>
<organism evidence="1 3">
    <name type="scientific">Halalkalicoccus jeotgali (strain DSM 18796 / CECT 7217 / JCM 14584 / KCTC 4019 / B3)</name>
    <dbReference type="NCBI Taxonomy" id="795797"/>
    <lineage>
        <taxon>Archaea</taxon>
        <taxon>Methanobacteriati</taxon>
        <taxon>Methanobacteriota</taxon>
        <taxon>Stenosarchaea group</taxon>
        <taxon>Halobacteria</taxon>
        <taxon>Halobacteriales</taxon>
        <taxon>Halococcaceae</taxon>
        <taxon>Halalkalicoccus</taxon>
    </lineage>
</organism>